<keyword evidence="1" id="KW-0812">Transmembrane</keyword>
<evidence type="ECO:0000256" key="1">
    <source>
        <dbReference type="SAM" id="Phobius"/>
    </source>
</evidence>
<evidence type="ECO:0000313" key="3">
    <source>
        <dbReference type="Proteomes" id="UP000585474"/>
    </source>
</evidence>
<dbReference type="Proteomes" id="UP000585474">
    <property type="component" value="Unassembled WGS sequence"/>
</dbReference>
<keyword evidence="1" id="KW-0472">Membrane</keyword>
<dbReference type="AlphaFoldDB" id="A0A7J0ERA4"/>
<keyword evidence="1" id="KW-1133">Transmembrane helix</keyword>
<evidence type="ECO:0000313" key="2">
    <source>
        <dbReference type="EMBL" id="GFY88830.1"/>
    </source>
</evidence>
<reference evidence="2 3" key="1">
    <citation type="submission" date="2019-07" db="EMBL/GenBank/DDBJ databases">
        <title>De Novo Assembly of kiwifruit Actinidia rufa.</title>
        <authorList>
            <person name="Sugita-Konishi S."/>
            <person name="Sato K."/>
            <person name="Mori E."/>
            <person name="Abe Y."/>
            <person name="Kisaki G."/>
            <person name="Hamano K."/>
            <person name="Suezawa K."/>
            <person name="Otani M."/>
            <person name="Fukuda T."/>
            <person name="Manabe T."/>
            <person name="Gomi K."/>
            <person name="Tabuchi M."/>
            <person name="Akimitsu K."/>
            <person name="Kataoka I."/>
        </authorList>
    </citation>
    <scope>NUCLEOTIDE SEQUENCE [LARGE SCALE GENOMIC DNA]</scope>
    <source>
        <strain evidence="3">cv. Fuchu</strain>
    </source>
</reference>
<accession>A0A7J0ERA4</accession>
<keyword evidence="3" id="KW-1185">Reference proteome</keyword>
<comment type="caution">
    <text evidence="2">The sequence shown here is derived from an EMBL/GenBank/DDBJ whole genome shotgun (WGS) entry which is preliminary data.</text>
</comment>
<proteinExistence type="predicted"/>
<sequence>MSLASKGYALYLGVGSIWVGVAFEVVGGIALHLGLGSFSYCCYGLAMPPQWM</sequence>
<organism evidence="2 3">
    <name type="scientific">Actinidia rufa</name>
    <dbReference type="NCBI Taxonomy" id="165716"/>
    <lineage>
        <taxon>Eukaryota</taxon>
        <taxon>Viridiplantae</taxon>
        <taxon>Streptophyta</taxon>
        <taxon>Embryophyta</taxon>
        <taxon>Tracheophyta</taxon>
        <taxon>Spermatophyta</taxon>
        <taxon>Magnoliopsida</taxon>
        <taxon>eudicotyledons</taxon>
        <taxon>Gunneridae</taxon>
        <taxon>Pentapetalae</taxon>
        <taxon>asterids</taxon>
        <taxon>Ericales</taxon>
        <taxon>Actinidiaceae</taxon>
        <taxon>Actinidia</taxon>
    </lineage>
</organism>
<feature type="transmembrane region" description="Helical" evidence="1">
    <location>
        <begin position="7"/>
        <end position="23"/>
    </location>
</feature>
<dbReference type="EMBL" id="BJWL01000006">
    <property type="protein sequence ID" value="GFY88830.1"/>
    <property type="molecule type" value="Genomic_DNA"/>
</dbReference>
<name>A0A7J0ERA4_9ERIC</name>
<gene>
    <name evidence="2" type="ORF">Acr_06g0007700</name>
</gene>
<protein>
    <submittedName>
        <fullName evidence="2">Uncharacterized protein</fullName>
    </submittedName>
</protein>